<accession>A0A1M6JNX1</accession>
<dbReference type="AlphaFoldDB" id="A0A1M6JNX1"/>
<dbReference type="RefSeq" id="WP_073240898.1">
    <property type="nucleotide sequence ID" value="NZ_FQZX01000001.1"/>
</dbReference>
<organism evidence="1 2">
    <name type="scientific">Maribacter aquivivus</name>
    <dbReference type="NCBI Taxonomy" id="228958"/>
    <lineage>
        <taxon>Bacteria</taxon>
        <taxon>Pseudomonadati</taxon>
        <taxon>Bacteroidota</taxon>
        <taxon>Flavobacteriia</taxon>
        <taxon>Flavobacteriales</taxon>
        <taxon>Flavobacteriaceae</taxon>
        <taxon>Maribacter</taxon>
    </lineage>
</organism>
<dbReference type="STRING" id="228958.SAMN04488007_0480"/>
<proteinExistence type="predicted"/>
<keyword evidence="2" id="KW-1185">Reference proteome</keyword>
<reference evidence="2" key="1">
    <citation type="submission" date="2016-11" db="EMBL/GenBank/DDBJ databases">
        <authorList>
            <person name="Varghese N."/>
            <person name="Submissions S."/>
        </authorList>
    </citation>
    <scope>NUCLEOTIDE SEQUENCE [LARGE SCALE GENOMIC DNA]</scope>
    <source>
        <strain evidence="2">DSM 16478</strain>
    </source>
</reference>
<evidence type="ECO:0000313" key="2">
    <source>
        <dbReference type="Proteomes" id="UP000184314"/>
    </source>
</evidence>
<sequence>MEIKLTEGKKELFKVCKPWFNDEGFIFQSKRPVSFIKENEDIIVRLGFTFTLRSNTHSGTVFHIGFKKVENIILEIGLPNRDLSKIALGDDYLDTIFDNDFVNTYKQIKFNVDFSTIEGFRQWAHLIVDYAQGPGQAFIDTYSYLPNVLKEMDRLEAEGKYWKEILVGLADYDFRGLIISKLCSDPYFEEKVASRDEVFYKVPQLKDWIPYYNKLKERLKTIEPLYPYYKNV</sequence>
<name>A0A1M6JNX1_9FLAO</name>
<evidence type="ECO:0000313" key="1">
    <source>
        <dbReference type="EMBL" id="SHJ48338.1"/>
    </source>
</evidence>
<protein>
    <recommendedName>
        <fullName evidence="3">DUF4304 domain-containing protein</fullName>
    </recommendedName>
</protein>
<evidence type="ECO:0008006" key="3">
    <source>
        <dbReference type="Google" id="ProtNLM"/>
    </source>
</evidence>
<dbReference type="EMBL" id="FQZX01000001">
    <property type="protein sequence ID" value="SHJ48338.1"/>
    <property type="molecule type" value="Genomic_DNA"/>
</dbReference>
<gene>
    <name evidence="1" type="ORF">SAMN04488007_0480</name>
</gene>
<dbReference type="OrthoDB" id="1177148at2"/>
<dbReference type="Proteomes" id="UP000184314">
    <property type="component" value="Unassembled WGS sequence"/>
</dbReference>